<comment type="caution">
    <text evidence="6">The sequence shown here is derived from an EMBL/GenBank/DDBJ whole genome shotgun (WGS) entry which is preliminary data.</text>
</comment>
<feature type="domain" description="HTH tetR-type" evidence="5">
    <location>
        <begin position="6"/>
        <end position="66"/>
    </location>
</feature>
<dbReference type="SUPFAM" id="SSF46689">
    <property type="entry name" value="Homeodomain-like"/>
    <property type="match status" value="1"/>
</dbReference>
<dbReference type="PRINTS" id="PR00455">
    <property type="entry name" value="HTHTETR"/>
</dbReference>
<dbReference type="InterPro" id="IPR036271">
    <property type="entry name" value="Tet_transcr_reg_TetR-rel_C_sf"/>
</dbReference>
<evidence type="ECO:0000313" key="6">
    <source>
        <dbReference type="EMBL" id="MDC3980684.1"/>
    </source>
</evidence>
<sequence length="210" mass="23132">MGRPRKFEVEQVLEAARDQFWEKGYAATSLDDLMRATGLGKGSLYAAFGDKRQLFLAVLDAYAAWRLEVMRAALGSEAKAIDRLRNLFQAAARPPETTLGDTRGCLLVNSTAELASHDPEVRTRARETFAALEDLFVELVEQARGEGDLAPDTDARELGRLLLAVHQGMEFLAKTGMEREALGRIAEAALEKVLGVAPACREAKGRRRQM</sequence>
<accession>A0A9X3WYY1</accession>
<evidence type="ECO:0000313" key="7">
    <source>
        <dbReference type="Proteomes" id="UP001151081"/>
    </source>
</evidence>
<dbReference type="Gene3D" id="1.10.10.60">
    <property type="entry name" value="Homeodomain-like"/>
    <property type="match status" value="1"/>
</dbReference>
<evidence type="ECO:0000256" key="4">
    <source>
        <dbReference type="PROSITE-ProRule" id="PRU00335"/>
    </source>
</evidence>
<keyword evidence="3" id="KW-0804">Transcription</keyword>
<keyword evidence="2 4" id="KW-0238">DNA-binding</keyword>
<protein>
    <submittedName>
        <fullName evidence="6">TetR/AcrR family transcriptional regulator</fullName>
    </submittedName>
</protein>
<reference evidence="6 7" key="1">
    <citation type="submission" date="2021-04" db="EMBL/GenBank/DDBJ databases">
        <title>Genome analysis of Polyangium sp.</title>
        <authorList>
            <person name="Li Y."/>
            <person name="Wang J."/>
        </authorList>
    </citation>
    <scope>NUCLEOTIDE SEQUENCE [LARGE SCALE GENOMIC DNA]</scope>
    <source>
        <strain evidence="6 7">SDU14</strain>
    </source>
</reference>
<keyword evidence="7" id="KW-1185">Reference proteome</keyword>
<dbReference type="Gene3D" id="1.10.357.10">
    <property type="entry name" value="Tetracycline Repressor, domain 2"/>
    <property type="match status" value="1"/>
</dbReference>
<name>A0A9X3WYY1_9BACT</name>
<dbReference type="Proteomes" id="UP001151081">
    <property type="component" value="Unassembled WGS sequence"/>
</dbReference>
<evidence type="ECO:0000259" key="5">
    <source>
        <dbReference type="PROSITE" id="PS50977"/>
    </source>
</evidence>
<dbReference type="InterPro" id="IPR011075">
    <property type="entry name" value="TetR_C"/>
</dbReference>
<evidence type="ECO:0000256" key="3">
    <source>
        <dbReference type="ARBA" id="ARBA00023163"/>
    </source>
</evidence>
<dbReference type="RefSeq" id="WP_272419292.1">
    <property type="nucleotide sequence ID" value="NZ_JAGTJJ010000003.1"/>
</dbReference>
<dbReference type="InterPro" id="IPR001647">
    <property type="entry name" value="HTH_TetR"/>
</dbReference>
<proteinExistence type="predicted"/>
<dbReference type="AlphaFoldDB" id="A0A9X3WYY1"/>
<dbReference type="PROSITE" id="PS50977">
    <property type="entry name" value="HTH_TETR_2"/>
    <property type="match status" value="1"/>
</dbReference>
<dbReference type="SUPFAM" id="SSF48498">
    <property type="entry name" value="Tetracyclin repressor-like, C-terminal domain"/>
    <property type="match status" value="1"/>
</dbReference>
<dbReference type="Pfam" id="PF16925">
    <property type="entry name" value="TetR_C_13"/>
    <property type="match status" value="1"/>
</dbReference>
<dbReference type="InterPro" id="IPR023772">
    <property type="entry name" value="DNA-bd_HTH_TetR-type_CS"/>
</dbReference>
<dbReference type="InterPro" id="IPR009057">
    <property type="entry name" value="Homeodomain-like_sf"/>
</dbReference>
<organism evidence="6 7">
    <name type="scientific">Polyangium jinanense</name>
    <dbReference type="NCBI Taxonomy" id="2829994"/>
    <lineage>
        <taxon>Bacteria</taxon>
        <taxon>Pseudomonadati</taxon>
        <taxon>Myxococcota</taxon>
        <taxon>Polyangia</taxon>
        <taxon>Polyangiales</taxon>
        <taxon>Polyangiaceae</taxon>
        <taxon>Polyangium</taxon>
    </lineage>
</organism>
<feature type="DNA-binding region" description="H-T-H motif" evidence="4">
    <location>
        <begin position="29"/>
        <end position="48"/>
    </location>
</feature>
<keyword evidence="1" id="KW-0805">Transcription regulation</keyword>
<dbReference type="PROSITE" id="PS01081">
    <property type="entry name" value="HTH_TETR_1"/>
    <property type="match status" value="1"/>
</dbReference>
<evidence type="ECO:0000256" key="2">
    <source>
        <dbReference type="ARBA" id="ARBA00023125"/>
    </source>
</evidence>
<evidence type="ECO:0000256" key="1">
    <source>
        <dbReference type="ARBA" id="ARBA00023015"/>
    </source>
</evidence>
<dbReference type="EMBL" id="JAGTJJ010000003">
    <property type="protein sequence ID" value="MDC3980684.1"/>
    <property type="molecule type" value="Genomic_DNA"/>
</dbReference>
<dbReference type="GO" id="GO:0003677">
    <property type="term" value="F:DNA binding"/>
    <property type="evidence" value="ECO:0007669"/>
    <property type="project" value="UniProtKB-UniRule"/>
</dbReference>
<dbReference type="PANTHER" id="PTHR47506">
    <property type="entry name" value="TRANSCRIPTIONAL REGULATORY PROTEIN"/>
    <property type="match status" value="1"/>
</dbReference>
<dbReference type="Pfam" id="PF00440">
    <property type="entry name" value="TetR_N"/>
    <property type="match status" value="1"/>
</dbReference>
<gene>
    <name evidence="6" type="ORF">KEG57_09270</name>
</gene>
<dbReference type="PANTHER" id="PTHR47506:SF1">
    <property type="entry name" value="HTH-TYPE TRANSCRIPTIONAL REGULATOR YJDC"/>
    <property type="match status" value="1"/>
</dbReference>